<sequence>MIDEPVGDEQRDSEPEETGEETLDGEAQHRKLTGDPELDELWSMRLGELRKIAKDPEHPLYDKANQVAAEMMKPLEGVARDILKPIIDSMPKPDLSKLMPGFDFSKHLPPIDTSRFAPGVDTAKIMSQIDIPQIDFRPVLAAYDTSSWVSQFAKNFPKIKLDPQLLDSFLKVKAIVPTAPMPSPLRLPDLDYTAHELPELTASEVEEASEEHADEIREEVARACLLYT</sequence>
<reference evidence="2" key="1">
    <citation type="submission" date="2021-03" db="EMBL/GenBank/DDBJ databases">
        <title>Leucobacter chromiisoli sp. nov., isolated from chromium-containing soil of chemical plant.</title>
        <authorList>
            <person name="Xu Z."/>
        </authorList>
    </citation>
    <scope>NUCLEOTIDE SEQUENCE</scope>
    <source>
        <strain evidence="2">A2</strain>
    </source>
</reference>
<dbReference type="AlphaFoldDB" id="A0A939RZW5"/>
<accession>A0A939RZW5</accession>
<organism evidence="2 3">
    <name type="scientific">Leucobacter ruminantium</name>
    <dbReference type="NCBI Taxonomy" id="1289170"/>
    <lineage>
        <taxon>Bacteria</taxon>
        <taxon>Bacillati</taxon>
        <taxon>Actinomycetota</taxon>
        <taxon>Actinomycetes</taxon>
        <taxon>Micrococcales</taxon>
        <taxon>Microbacteriaceae</taxon>
        <taxon>Leucobacter</taxon>
    </lineage>
</organism>
<protein>
    <submittedName>
        <fullName evidence="2">Uncharacterized protein</fullName>
    </submittedName>
</protein>
<gene>
    <name evidence="2" type="ORF">J4H91_11240</name>
</gene>
<feature type="region of interest" description="Disordered" evidence="1">
    <location>
        <begin position="1"/>
        <end position="36"/>
    </location>
</feature>
<feature type="compositionally biased region" description="Acidic residues" evidence="1">
    <location>
        <begin position="14"/>
        <end position="24"/>
    </location>
</feature>
<name>A0A939RZW5_9MICO</name>
<dbReference type="RefSeq" id="WP_208046356.1">
    <property type="nucleotide sequence ID" value="NZ_JAGDYL010000020.1"/>
</dbReference>
<proteinExistence type="predicted"/>
<keyword evidence="3" id="KW-1185">Reference proteome</keyword>
<evidence type="ECO:0000313" key="2">
    <source>
        <dbReference type="EMBL" id="MBO1805884.1"/>
    </source>
</evidence>
<dbReference type="Proteomes" id="UP000664398">
    <property type="component" value="Unassembled WGS sequence"/>
</dbReference>
<comment type="caution">
    <text evidence="2">The sequence shown here is derived from an EMBL/GenBank/DDBJ whole genome shotgun (WGS) entry which is preliminary data.</text>
</comment>
<evidence type="ECO:0000313" key="3">
    <source>
        <dbReference type="Proteomes" id="UP000664398"/>
    </source>
</evidence>
<dbReference type="EMBL" id="JAGDYL010000020">
    <property type="protein sequence ID" value="MBO1805884.1"/>
    <property type="molecule type" value="Genomic_DNA"/>
</dbReference>
<evidence type="ECO:0000256" key="1">
    <source>
        <dbReference type="SAM" id="MobiDB-lite"/>
    </source>
</evidence>